<proteinExistence type="predicted"/>
<evidence type="ECO:0000313" key="3">
    <source>
        <dbReference type="Proteomes" id="UP000593560"/>
    </source>
</evidence>
<dbReference type="Proteomes" id="UP000593560">
    <property type="component" value="Unassembled WGS sequence"/>
</dbReference>
<evidence type="ECO:0000313" key="2">
    <source>
        <dbReference type="EMBL" id="MBA0804257.1"/>
    </source>
</evidence>
<protein>
    <submittedName>
        <fullName evidence="2">Uncharacterized protein</fullName>
    </submittedName>
</protein>
<sequence>MLQFKQKEVLHSQLLRWAEWFSRFSFDVVHIKGKTNILADTLTRLPETKPLKIPDLKPVEVFMFQPSSSKGKGKKKQQQLPSPFSIPCNPNTHPEHPPEVLALILEKRFHKEAMNMMPSYQLDVFRNFGGLFLKPLGLHPKYPFINPIKFQFGEFPEELKWMFWYLTYLFHIGIEFFIHDLQYFLTQAIHNEEAPEMKNLATFLKWFYPLEYWTDMLMFESLKNTRTQWVVIVFYKPQYFMQNGSVTQLASLPSSWIHKTYFKEVYENPADLKQLQNYLCQLNKIIPSEIWPSGNLQAPWDVSTNPSIEMALEEYWSNIPDPKEWSQEYPMHCSQIIQDTPACKDIHEEGSSKQTKAPLFSRHNNDDMIPPDDLERRIELLELKCGRAREKKRQRIEELNITSDIDTNYDTEDVESLG</sequence>
<comment type="caution">
    <text evidence="2">The sequence shown here is derived from an EMBL/GenBank/DDBJ whole genome shotgun (WGS) entry which is preliminary data.</text>
</comment>
<feature type="region of interest" description="Disordered" evidence="1">
    <location>
        <begin position="352"/>
        <end position="371"/>
    </location>
</feature>
<organism evidence="2 3">
    <name type="scientific">Gossypium harknessii</name>
    <dbReference type="NCBI Taxonomy" id="34285"/>
    <lineage>
        <taxon>Eukaryota</taxon>
        <taxon>Viridiplantae</taxon>
        <taxon>Streptophyta</taxon>
        <taxon>Embryophyta</taxon>
        <taxon>Tracheophyta</taxon>
        <taxon>Spermatophyta</taxon>
        <taxon>Magnoliopsida</taxon>
        <taxon>eudicotyledons</taxon>
        <taxon>Gunneridae</taxon>
        <taxon>Pentapetalae</taxon>
        <taxon>rosids</taxon>
        <taxon>malvids</taxon>
        <taxon>Malvales</taxon>
        <taxon>Malvaceae</taxon>
        <taxon>Malvoideae</taxon>
        <taxon>Gossypium</taxon>
    </lineage>
</organism>
<name>A0A7J9H341_9ROSI</name>
<dbReference type="OrthoDB" id="1001052at2759"/>
<dbReference type="AlphaFoldDB" id="A0A7J9H341"/>
<gene>
    <name evidence="2" type="ORF">Gohar_003853</name>
</gene>
<evidence type="ECO:0000256" key="1">
    <source>
        <dbReference type="SAM" id="MobiDB-lite"/>
    </source>
</evidence>
<dbReference type="EMBL" id="JABFAD010000008">
    <property type="protein sequence ID" value="MBA0804257.1"/>
    <property type="molecule type" value="Genomic_DNA"/>
</dbReference>
<accession>A0A7J9H341</accession>
<feature type="region of interest" description="Disordered" evidence="1">
    <location>
        <begin position="66"/>
        <end position="93"/>
    </location>
</feature>
<reference evidence="2 3" key="1">
    <citation type="journal article" date="2019" name="Genome Biol. Evol.">
        <title>Insights into the evolution of the New World diploid cottons (Gossypium, subgenus Houzingenia) based on genome sequencing.</title>
        <authorList>
            <person name="Grover C.E."/>
            <person name="Arick M.A. 2nd"/>
            <person name="Thrash A."/>
            <person name="Conover J.L."/>
            <person name="Sanders W.S."/>
            <person name="Peterson D.G."/>
            <person name="Frelichowski J.E."/>
            <person name="Scheffler J.A."/>
            <person name="Scheffler B.E."/>
            <person name="Wendel J.F."/>
        </authorList>
    </citation>
    <scope>NUCLEOTIDE SEQUENCE [LARGE SCALE GENOMIC DNA]</scope>
    <source>
        <strain evidence="2">0</strain>
        <tissue evidence="2">Leaf</tissue>
    </source>
</reference>
<keyword evidence="3" id="KW-1185">Reference proteome</keyword>